<organism evidence="5 6">
    <name type="scientific">Leishmania martiniquensis</name>
    <dbReference type="NCBI Taxonomy" id="1580590"/>
    <lineage>
        <taxon>Eukaryota</taxon>
        <taxon>Discoba</taxon>
        <taxon>Euglenozoa</taxon>
        <taxon>Kinetoplastea</taxon>
        <taxon>Metakinetoplastina</taxon>
        <taxon>Trypanosomatida</taxon>
        <taxon>Trypanosomatidae</taxon>
        <taxon>Leishmaniinae</taxon>
        <taxon>Leishmania</taxon>
    </lineage>
</organism>
<dbReference type="Proteomes" id="UP000673552">
    <property type="component" value="Unassembled WGS sequence"/>
</dbReference>
<name>A0A836GXY8_9TRYP</name>
<gene>
    <name evidence="5" type="ORF">LSCM1_04893</name>
</gene>
<proteinExistence type="predicted"/>
<evidence type="ECO:0000313" key="6">
    <source>
        <dbReference type="Proteomes" id="UP000673552"/>
    </source>
</evidence>
<keyword evidence="2" id="KW-0812">Transmembrane</keyword>
<dbReference type="RefSeq" id="XP_067180149.1">
    <property type="nucleotide sequence ID" value="XM_067322376.1"/>
</dbReference>
<dbReference type="EMBL" id="JAFEUZ010000014">
    <property type="protein sequence ID" value="KAG5483346.1"/>
    <property type="molecule type" value="Genomic_DNA"/>
</dbReference>
<dbReference type="SUPFAM" id="SSF103506">
    <property type="entry name" value="Mitochondrial carrier"/>
    <property type="match status" value="1"/>
</dbReference>
<reference evidence="6" key="2">
    <citation type="journal article" date="2021" name="Sci. Data">
        <title>Chromosome-scale genome sequencing, assembly and annotation of six genomes from subfamily Leishmaniinae.</title>
        <authorList>
            <person name="Almutairi H."/>
            <person name="Urbaniak M.D."/>
            <person name="Bates M.D."/>
            <person name="Jariyapan N."/>
            <person name="Kwakye-Nuako G."/>
            <person name="Thomaz Soccol V."/>
            <person name="Al-Salem W.S."/>
            <person name="Dillon R.J."/>
            <person name="Bates P.A."/>
            <person name="Gatherer D."/>
        </authorList>
    </citation>
    <scope>NUCLEOTIDE SEQUENCE [LARGE SCALE GENOMIC DNA]</scope>
</reference>
<feature type="region of interest" description="Disordered" evidence="4">
    <location>
        <begin position="1"/>
        <end position="35"/>
    </location>
</feature>
<evidence type="ECO:0000256" key="3">
    <source>
        <dbReference type="ARBA" id="ARBA00023136"/>
    </source>
</evidence>
<dbReference type="KEGG" id="lmat:92514888"/>
<evidence type="ECO:0000256" key="1">
    <source>
        <dbReference type="ARBA" id="ARBA00004370"/>
    </source>
</evidence>
<evidence type="ECO:0000256" key="2">
    <source>
        <dbReference type="ARBA" id="ARBA00022692"/>
    </source>
</evidence>
<keyword evidence="3" id="KW-0472">Membrane</keyword>
<evidence type="ECO:0000313" key="5">
    <source>
        <dbReference type="EMBL" id="KAG5483346.1"/>
    </source>
</evidence>
<comment type="caution">
    <text evidence="5">The sequence shown here is derived from an EMBL/GenBank/DDBJ whole genome shotgun (WGS) entry which is preliminary data.</text>
</comment>
<comment type="subcellular location">
    <subcellularLocation>
        <location evidence="1">Membrane</location>
    </subcellularLocation>
</comment>
<dbReference type="AlphaFoldDB" id="A0A836GXY8"/>
<dbReference type="Gene3D" id="1.50.40.10">
    <property type="entry name" value="Mitochondrial carrier domain"/>
    <property type="match status" value="1"/>
</dbReference>
<dbReference type="GO" id="GO:0016020">
    <property type="term" value="C:membrane"/>
    <property type="evidence" value="ECO:0007669"/>
    <property type="project" value="UniProtKB-SubCell"/>
</dbReference>
<evidence type="ECO:0000256" key="4">
    <source>
        <dbReference type="SAM" id="MobiDB-lite"/>
    </source>
</evidence>
<sequence length="445" mass="47791">MPALASSFTSAHASEAAGSPLRQRGGMENSFDDEKHRRLTEASINSFLEEEGVPVIRKVTAEYITAALLTLGYSVATASAAFAARIVLLRLDCLTAVEGELRMEASRTSSSGVRLTADASPSPRPPRKGAFGWLGHIYKEEKGVSGLLRGGKAELGFALATFAESALLVVAMRRLMERCGGLMPSQSERAGDSAVRWWAAFSRTAAPVLVTSLLSWPLRATRTAIRVNYMADTPLPTCEDSQQLVHRQGQQRRAHRYTGAAEVWGRIRSMRGVRSLLLNGLDVDLTSRALSLGLVWTVVQPASRWMEQVAMMHTSTTGAASAPSAFARLGQHRLFPLGVLMVVSVVVNAVQRPFAVLRQRMALLPVEDAESVCSGGDGQAKTPATALRGCRYANGWDCAVHVWRREGATGFLAGLPLCLITSSVVPLLQTLAGYPTAPSFTGAVM</sequence>
<protein>
    <recommendedName>
        <fullName evidence="7">Mitochondrial carrier protein</fullName>
    </recommendedName>
</protein>
<evidence type="ECO:0008006" key="7">
    <source>
        <dbReference type="Google" id="ProtNLM"/>
    </source>
</evidence>
<dbReference type="OrthoDB" id="265779at2759"/>
<dbReference type="GeneID" id="92514888"/>
<keyword evidence="6" id="KW-1185">Reference proteome</keyword>
<reference evidence="6" key="1">
    <citation type="journal article" date="2021" name="Microbiol. Resour. Announc.">
        <title>LGAAP: Leishmaniinae Genome Assembly and Annotation Pipeline.</title>
        <authorList>
            <person name="Almutairi H."/>
            <person name="Urbaniak M.D."/>
            <person name="Bates M.D."/>
            <person name="Jariyapan N."/>
            <person name="Kwakye-Nuako G."/>
            <person name="Thomaz-Soccol V."/>
            <person name="Al-Salem W.S."/>
            <person name="Dillon R.J."/>
            <person name="Bates P.A."/>
            <person name="Gatherer D."/>
        </authorList>
    </citation>
    <scope>NUCLEOTIDE SEQUENCE [LARGE SCALE GENOMIC DNA]</scope>
</reference>
<accession>A0A836GXY8</accession>
<dbReference type="InterPro" id="IPR023395">
    <property type="entry name" value="MCP_dom_sf"/>
</dbReference>
<feature type="compositionally biased region" description="Polar residues" evidence="4">
    <location>
        <begin position="1"/>
        <end position="12"/>
    </location>
</feature>